<dbReference type="PANTHER" id="PTHR43762:SF1">
    <property type="entry name" value="D-ARABINONO-1,4-LACTONE OXIDASE"/>
    <property type="match status" value="1"/>
</dbReference>
<dbReference type="GO" id="GO:0016899">
    <property type="term" value="F:oxidoreductase activity, acting on the CH-OH group of donors, oxygen as acceptor"/>
    <property type="evidence" value="ECO:0007669"/>
    <property type="project" value="InterPro"/>
</dbReference>
<gene>
    <name evidence="1" type="ORF">GO755_10080</name>
</gene>
<dbReference type="Gene3D" id="3.30.465.10">
    <property type="match status" value="1"/>
</dbReference>
<dbReference type="AlphaFoldDB" id="A0A7K1S9E2"/>
<proteinExistence type="predicted"/>
<dbReference type="Proteomes" id="UP000436006">
    <property type="component" value="Unassembled WGS sequence"/>
</dbReference>
<comment type="caution">
    <text evidence="1">The sequence shown here is derived from an EMBL/GenBank/DDBJ whole genome shotgun (WGS) entry which is preliminary data.</text>
</comment>
<dbReference type="SUPFAM" id="SSF56176">
    <property type="entry name" value="FAD-binding/transporter-associated domain-like"/>
    <property type="match status" value="1"/>
</dbReference>
<evidence type="ECO:0000313" key="2">
    <source>
        <dbReference type="Proteomes" id="UP000436006"/>
    </source>
</evidence>
<name>A0A7K1S9E2_9BACT</name>
<reference evidence="1 2" key="1">
    <citation type="submission" date="2019-12" db="EMBL/GenBank/DDBJ databases">
        <title>Spirosoma sp. HMF4905 genome sequencing and assembly.</title>
        <authorList>
            <person name="Kang H."/>
            <person name="Cha I."/>
            <person name="Kim H."/>
            <person name="Joh K."/>
        </authorList>
    </citation>
    <scope>NUCLEOTIDE SEQUENCE [LARGE SCALE GENOMIC DNA]</scope>
    <source>
        <strain evidence="1 2">HMF4905</strain>
    </source>
</reference>
<keyword evidence="2" id="KW-1185">Reference proteome</keyword>
<dbReference type="RefSeq" id="WP_157584611.1">
    <property type="nucleotide sequence ID" value="NZ_WPIN01000003.1"/>
</dbReference>
<dbReference type="InterPro" id="IPR016169">
    <property type="entry name" value="FAD-bd_PCMH_sub2"/>
</dbReference>
<dbReference type="EMBL" id="WPIN01000003">
    <property type="protein sequence ID" value="MVM30381.1"/>
    <property type="molecule type" value="Genomic_DNA"/>
</dbReference>
<dbReference type="GO" id="GO:0050660">
    <property type="term" value="F:flavin adenine dinucleotide binding"/>
    <property type="evidence" value="ECO:0007669"/>
    <property type="project" value="InterPro"/>
</dbReference>
<dbReference type="InterPro" id="IPR036318">
    <property type="entry name" value="FAD-bd_PCMH-like_sf"/>
</dbReference>
<sequence>MNLPNGLELLDVHELTNKHQNFTQPLTPNASFKLRIPTVPADLRGAYRQTTANFQWLIRYGIDNGLRMRAIGKNWSFTKVGVTNGGMIDANALTTTFGLRTASIDPAYLAQGKLASNLFFTECGLTVHIIEQMLEESKKSVRASGASNGQTIVGAMSTGTHGAAFDFGAVQDTVLGIHLICGPDRHVWLERASNPVTKSNFTDNLGISEVLRDDDLFNAVLVSFGSFGFIHGVLLDVENLFWLKSYSVDSVPYTDALKKAMTRCDFSGIADQFTPPLPANSAPEKPYHFQLMVNPHQFDLTGADKNQGAFVRILYKHTTKPDQAVPPPPKPDFIYGDDTLGLMQKVLDLLRPSQLVPFLVNQLYPAAKEQTNGWVGTMMDFFPPTDIRGKAASAAIGMDSRDSPRVLEKIIELNKQSAFPGVLGLRWVKKTSATLGFTRFPITCVLELDGIESTLTNQFLERVWNALEAEGIPYTMHWGKLNFGLTPNRLRQMYTDTSVDSWLKARHQLVDAPTRAVFTNEFMEKCGLNLGIAIDSPIA</sequence>
<accession>A0A7K1S9E2</accession>
<evidence type="ECO:0000313" key="1">
    <source>
        <dbReference type="EMBL" id="MVM30381.1"/>
    </source>
</evidence>
<organism evidence="1 2">
    <name type="scientific">Spirosoma arboris</name>
    <dbReference type="NCBI Taxonomy" id="2682092"/>
    <lineage>
        <taxon>Bacteria</taxon>
        <taxon>Pseudomonadati</taxon>
        <taxon>Bacteroidota</taxon>
        <taxon>Cytophagia</taxon>
        <taxon>Cytophagales</taxon>
        <taxon>Cytophagaceae</taxon>
        <taxon>Spirosoma</taxon>
    </lineage>
</organism>
<dbReference type="InterPro" id="IPR010031">
    <property type="entry name" value="FAD_lactone_oxidase-like"/>
</dbReference>
<protein>
    <submittedName>
        <fullName evidence="1">FAD-linked oxidase</fullName>
    </submittedName>
</protein>
<dbReference type="PANTHER" id="PTHR43762">
    <property type="entry name" value="L-GULONOLACTONE OXIDASE"/>
    <property type="match status" value="1"/>
</dbReference>